<dbReference type="NCBIfam" id="TIGR04183">
    <property type="entry name" value="Por_Secre_tail"/>
    <property type="match status" value="1"/>
</dbReference>
<dbReference type="InterPro" id="IPR052387">
    <property type="entry name" value="Fibrocystin"/>
</dbReference>
<dbReference type="InterPro" id="IPR011658">
    <property type="entry name" value="PA14_dom"/>
</dbReference>
<dbReference type="Pfam" id="PF07691">
    <property type="entry name" value="PA14"/>
    <property type="match status" value="2"/>
</dbReference>
<dbReference type="Pfam" id="PF21027">
    <property type="entry name" value="Sde0182_C"/>
    <property type="match status" value="1"/>
</dbReference>
<dbReference type="PROSITE" id="PS51820">
    <property type="entry name" value="PA14"/>
    <property type="match status" value="2"/>
</dbReference>
<evidence type="ECO:0000256" key="1">
    <source>
        <dbReference type="ARBA" id="ARBA00022729"/>
    </source>
</evidence>
<feature type="region of interest" description="Disordered" evidence="2">
    <location>
        <begin position="583"/>
        <end position="605"/>
    </location>
</feature>
<keyword evidence="5" id="KW-1185">Reference proteome</keyword>
<dbReference type="InterPro" id="IPR037524">
    <property type="entry name" value="PA14/GLEYA"/>
</dbReference>
<feature type="compositionally biased region" description="Pro residues" evidence="2">
    <location>
        <begin position="592"/>
        <end position="602"/>
    </location>
</feature>
<feature type="domain" description="PA14" evidence="3">
    <location>
        <begin position="426"/>
        <end position="579"/>
    </location>
</feature>
<comment type="caution">
    <text evidence="4">The sequence shown here is derived from an EMBL/GenBank/DDBJ whole genome shotgun (WGS) entry which is preliminary data.</text>
</comment>
<dbReference type="Gene3D" id="2.60.120.1560">
    <property type="match status" value="2"/>
</dbReference>
<dbReference type="Gene3D" id="3.90.245.10">
    <property type="entry name" value="Ribonucleoside hydrolase-like"/>
    <property type="match status" value="1"/>
</dbReference>
<keyword evidence="1" id="KW-0732">Signal</keyword>
<dbReference type="SUPFAM" id="SSF56988">
    <property type="entry name" value="Anthrax protective antigen"/>
    <property type="match status" value="2"/>
</dbReference>
<evidence type="ECO:0000256" key="2">
    <source>
        <dbReference type="SAM" id="MobiDB-lite"/>
    </source>
</evidence>
<protein>
    <recommendedName>
        <fullName evidence="3">PA14 domain-containing protein</fullName>
    </recommendedName>
</protein>
<sequence>MTDGEIDDHSSMIRFLLYTSEVNLQAIIETNSVFQRHGHSREDWLEKQITAYERVYPNLIKHNPNYPTAAEIRRKSFVGDEDPSHLDGLLYIEENPGHRVVYKPDNWPNTPGSDRIVEVLLNPDPSPVHIQAWGGGNTAARAFYKLKKEYPSEYDRAISKVVMYNIWYQDDAGNYIENYHPKVTMVYNRSFFGTWDYNSLPHTANFITWHIKNNHGPLGALYPQVYVSEGDTPAFLYTLNNGLRNHENPTYGGWGGRFVKAPNLANVYVDAQDDGDVKKPLTRWIEQANRDFQARMDWCVASSFSGANHKPNIKLNVSENLTARGGQTITLDANGTTDPDGNGLSYRWWQYKDAGTYPHTVNIQNSSSKTASLVAPTVDSPKTLHIILEVTDTGSPALVSYKRIIITLATGTSSTPTPAPAPSNCLATGTILREQWNNIAGNFVASIPVHTTPSVTSQLTLFEGPTNIADNYGSRIRGYICPPQSGSYTFFIASDDNSELWLSTDENPGNKRKIASLSGWTNSREWNKFPSQKSAIITLQAGKRYYIEALQKDGNGGDNLAVGWQLPNGALERPIAGSRLSPFAAASAPAPEQAPAPAPAPAPSNCAATGTILREQWNNINGNAVSAIPVNTTPSSTSQLTLFESPKNIRDYYGSRIRGYVCPPQTGNYTFFVSGDDNVELWLSTDANPGNKRKIAEIIGWTDSRQWDRYPSQKSAAIRLEAGKRYYIEALHKDAYAEDNLAVGWQLPDGALERPIGGNRLAPFVPATNNLLSGKNPATTLLEQVADGNTSFNAYPNPFGKAVNLSFILATAETAAIEIYTLQGVLLETVYKGAAKAGQHNEVSWDGSKYASGVYLAKLTYGSQVVHKRLLLQR</sequence>
<dbReference type="GO" id="GO:0016799">
    <property type="term" value="F:hydrolase activity, hydrolyzing N-glycosyl compounds"/>
    <property type="evidence" value="ECO:0007669"/>
    <property type="project" value="InterPro"/>
</dbReference>
<accession>A0A512AUV3</accession>
<dbReference type="InterPro" id="IPR048527">
    <property type="entry name" value="Sde182_C"/>
</dbReference>
<dbReference type="Gene3D" id="2.60.40.4070">
    <property type="match status" value="1"/>
</dbReference>
<evidence type="ECO:0000259" key="3">
    <source>
        <dbReference type="PROSITE" id="PS51820"/>
    </source>
</evidence>
<gene>
    <name evidence="4" type="ORF">AAE02nite_11660</name>
</gene>
<proteinExistence type="predicted"/>
<dbReference type="EMBL" id="BJYS01000006">
    <property type="protein sequence ID" value="GEO03502.1"/>
    <property type="molecule type" value="Genomic_DNA"/>
</dbReference>
<dbReference type="PANTHER" id="PTHR46769">
    <property type="entry name" value="POLYCYSTIC KIDNEY AND HEPATIC DISEASE 1 (AUTOSOMAL RECESSIVE)-LIKE 1"/>
    <property type="match status" value="1"/>
</dbReference>
<feature type="domain" description="PA14" evidence="3">
    <location>
        <begin position="607"/>
        <end position="759"/>
    </location>
</feature>
<dbReference type="Pfam" id="PF07632">
    <property type="entry name" value="Sde182_NH-like"/>
    <property type="match status" value="1"/>
</dbReference>
<dbReference type="Pfam" id="PF18962">
    <property type="entry name" value="Por_Secre_tail"/>
    <property type="match status" value="1"/>
</dbReference>
<dbReference type="AlphaFoldDB" id="A0A512AUV3"/>
<dbReference type="PANTHER" id="PTHR46769:SF2">
    <property type="entry name" value="FIBROCYSTIN-L ISOFORM 2 PRECURSOR-RELATED"/>
    <property type="match status" value="1"/>
</dbReference>
<evidence type="ECO:0000313" key="5">
    <source>
        <dbReference type="Proteomes" id="UP000321532"/>
    </source>
</evidence>
<dbReference type="InterPro" id="IPR013783">
    <property type="entry name" value="Ig-like_fold"/>
</dbReference>
<dbReference type="Gene3D" id="2.60.40.10">
    <property type="entry name" value="Immunoglobulins"/>
    <property type="match status" value="1"/>
</dbReference>
<evidence type="ECO:0000313" key="4">
    <source>
        <dbReference type="EMBL" id="GEO03502.1"/>
    </source>
</evidence>
<name>A0A512AUV3_9BACT</name>
<reference evidence="4 5" key="1">
    <citation type="submission" date="2019-07" db="EMBL/GenBank/DDBJ databases">
        <title>Whole genome shotgun sequence of Adhaeribacter aerolatus NBRC 106133.</title>
        <authorList>
            <person name="Hosoyama A."/>
            <person name="Uohara A."/>
            <person name="Ohji S."/>
            <person name="Ichikawa N."/>
        </authorList>
    </citation>
    <scope>NUCLEOTIDE SEQUENCE [LARGE SCALE GENOMIC DNA]</scope>
    <source>
        <strain evidence="4 5">NBRC 106133</strain>
    </source>
</reference>
<dbReference type="InterPro" id="IPR026444">
    <property type="entry name" value="Secre_tail"/>
</dbReference>
<dbReference type="InterPro" id="IPR036452">
    <property type="entry name" value="Ribo_hydro-like"/>
</dbReference>
<organism evidence="4 5">
    <name type="scientific">Adhaeribacter aerolatus</name>
    <dbReference type="NCBI Taxonomy" id="670289"/>
    <lineage>
        <taxon>Bacteria</taxon>
        <taxon>Pseudomonadati</taxon>
        <taxon>Bacteroidota</taxon>
        <taxon>Cytophagia</taxon>
        <taxon>Cytophagales</taxon>
        <taxon>Hymenobacteraceae</taxon>
        <taxon>Adhaeribacter</taxon>
    </lineage>
</organism>
<dbReference type="Proteomes" id="UP000321532">
    <property type="component" value="Unassembled WGS sequence"/>
</dbReference>
<dbReference type="SMART" id="SM00758">
    <property type="entry name" value="PA14"/>
    <property type="match status" value="2"/>
</dbReference>
<dbReference type="InterPro" id="IPR011483">
    <property type="entry name" value="Sde182_NH-like"/>
</dbReference>